<organism evidence="1">
    <name type="scientific">Anguilla anguilla</name>
    <name type="common">European freshwater eel</name>
    <name type="synonym">Muraena anguilla</name>
    <dbReference type="NCBI Taxonomy" id="7936"/>
    <lineage>
        <taxon>Eukaryota</taxon>
        <taxon>Metazoa</taxon>
        <taxon>Chordata</taxon>
        <taxon>Craniata</taxon>
        <taxon>Vertebrata</taxon>
        <taxon>Euteleostomi</taxon>
        <taxon>Actinopterygii</taxon>
        <taxon>Neopterygii</taxon>
        <taxon>Teleostei</taxon>
        <taxon>Anguilliformes</taxon>
        <taxon>Anguillidae</taxon>
        <taxon>Anguilla</taxon>
    </lineage>
</organism>
<dbReference type="EMBL" id="GBXM01068101">
    <property type="protein sequence ID" value="JAH40476.1"/>
    <property type="molecule type" value="Transcribed_RNA"/>
</dbReference>
<name>A0A0E9SGR2_ANGAN</name>
<reference evidence="1" key="2">
    <citation type="journal article" date="2015" name="Fish Shellfish Immunol.">
        <title>Early steps in the European eel (Anguilla anguilla)-Vibrio vulnificus interaction in the gills: Role of the RtxA13 toxin.</title>
        <authorList>
            <person name="Callol A."/>
            <person name="Pajuelo D."/>
            <person name="Ebbesson L."/>
            <person name="Teles M."/>
            <person name="MacKenzie S."/>
            <person name="Amaro C."/>
        </authorList>
    </citation>
    <scope>NUCLEOTIDE SEQUENCE</scope>
</reference>
<protein>
    <submittedName>
        <fullName evidence="1">Uncharacterized protein</fullName>
    </submittedName>
</protein>
<evidence type="ECO:0000313" key="1">
    <source>
        <dbReference type="EMBL" id="JAH40476.1"/>
    </source>
</evidence>
<sequence>MDKISCRCCLYFAMHVYYLTSTHLFSNSMKKGIYQIHR</sequence>
<accession>A0A0E9SGR2</accession>
<reference evidence="1" key="1">
    <citation type="submission" date="2014-11" db="EMBL/GenBank/DDBJ databases">
        <authorList>
            <person name="Amaro Gonzalez C."/>
        </authorList>
    </citation>
    <scope>NUCLEOTIDE SEQUENCE</scope>
</reference>
<dbReference type="AlphaFoldDB" id="A0A0E9SGR2"/>
<proteinExistence type="predicted"/>